<dbReference type="RefSeq" id="WP_058031456.1">
    <property type="nucleotide sequence ID" value="NZ_CP013187.1"/>
</dbReference>
<keyword evidence="1" id="KW-1133">Transmembrane helix</keyword>
<proteinExistence type="predicted"/>
<dbReference type="AlphaFoldDB" id="A0A0S2K5Q3"/>
<dbReference type="InterPro" id="IPR016039">
    <property type="entry name" value="Thiolase-like"/>
</dbReference>
<evidence type="ECO:0000313" key="3">
    <source>
        <dbReference type="Proteomes" id="UP000061457"/>
    </source>
</evidence>
<dbReference type="GO" id="GO:0016746">
    <property type="term" value="F:acyltransferase activity"/>
    <property type="evidence" value="ECO:0007669"/>
    <property type="project" value="InterPro"/>
</dbReference>
<feature type="transmembrane region" description="Helical" evidence="1">
    <location>
        <begin position="336"/>
        <end position="356"/>
    </location>
</feature>
<dbReference type="PATRIC" id="fig|161398.10.peg.3407"/>
<dbReference type="Gene3D" id="3.40.47.10">
    <property type="match status" value="1"/>
</dbReference>
<keyword evidence="1" id="KW-0812">Transmembrane</keyword>
<dbReference type="OrthoDB" id="9804207at2"/>
<dbReference type="STRING" id="161398.PP2015_3343"/>
<dbReference type="SUPFAM" id="SSF53901">
    <property type="entry name" value="Thiolase-like"/>
    <property type="match status" value="1"/>
</dbReference>
<dbReference type="EMBL" id="CP013187">
    <property type="protein sequence ID" value="ALO43818.1"/>
    <property type="molecule type" value="Genomic_DNA"/>
</dbReference>
<organism evidence="2 3">
    <name type="scientific">Pseudoalteromonas phenolica</name>
    <dbReference type="NCBI Taxonomy" id="161398"/>
    <lineage>
        <taxon>Bacteria</taxon>
        <taxon>Pseudomonadati</taxon>
        <taxon>Pseudomonadota</taxon>
        <taxon>Gammaproteobacteria</taxon>
        <taxon>Alteromonadales</taxon>
        <taxon>Pseudoalteromonadaceae</taxon>
        <taxon>Pseudoalteromonas</taxon>
    </lineage>
</organism>
<gene>
    <name evidence="2" type="ORF">PP2015_3343</name>
</gene>
<keyword evidence="1" id="KW-0472">Membrane</keyword>
<dbReference type="Proteomes" id="UP000061457">
    <property type="component" value="Chromosome I"/>
</dbReference>
<dbReference type="KEGG" id="pphe:PP2015_3343"/>
<accession>A0A0S2K5Q3</accession>
<keyword evidence="3" id="KW-1185">Reference proteome</keyword>
<evidence type="ECO:0000256" key="1">
    <source>
        <dbReference type="SAM" id="Phobius"/>
    </source>
</evidence>
<name>A0A0S2K5Q3_9GAMM</name>
<protein>
    <submittedName>
        <fullName evidence="2">Beta-ketoacyl synthase</fullName>
    </submittedName>
</protein>
<sequence length="365" mass="39639">MSAVYVRAAGIQTEYFDELAALDAVLNRGQARAESAEKNIYKPLNRKLTKSEVAAIAREDRSILNDLSTMILNSIGDLLANSPDGEVNDSENTPLYAGTDGVSEYNFSGLHKVIEKHGGVEGALKNLGELSKMSNPINMMRYLSTNPLYHASKRLTLRGGGYPIRGMSLSGMQALEDAFTDIKQGRESQGVVVGAGSMRNFDTLLVFDKLGLLSKDEKESEIDPSFGAGTLHLSKEKHDALAEVLAVESRYSPSPFPSARDWYDLLESVKSKGLDIDLIVSYCNGVKTNNENELAAIRDVYPNIEQKNYKSSFGYTSKANNILDLTAALVDESVPVGSTILINGAGFSVGIGFIVIKKLKNIKIS</sequence>
<reference evidence="2 3" key="1">
    <citation type="submission" date="2015-11" db="EMBL/GenBank/DDBJ databases">
        <authorList>
            <person name="Zhang Y."/>
            <person name="Guo Z."/>
        </authorList>
    </citation>
    <scope>NUCLEOTIDE SEQUENCE [LARGE SCALE GENOMIC DNA]</scope>
    <source>
        <strain evidence="2 3">KCTC 12086</strain>
    </source>
</reference>
<evidence type="ECO:0000313" key="2">
    <source>
        <dbReference type="EMBL" id="ALO43818.1"/>
    </source>
</evidence>